<evidence type="ECO:0000256" key="1">
    <source>
        <dbReference type="SAM" id="MobiDB-lite"/>
    </source>
</evidence>
<keyword evidence="4" id="KW-1185">Reference proteome</keyword>
<gene>
    <name evidence="3" type="ORF">PGQ11_009541</name>
</gene>
<feature type="region of interest" description="Disordered" evidence="1">
    <location>
        <begin position="36"/>
        <end position="97"/>
    </location>
</feature>
<accession>A0ABR2II89</accession>
<sequence>MDGYTLVVLLTWLAILGLAMCNMVYLGYHHWYIPRQTARRRSPRTQDFANDRRQEQNLEQQPPPPQRQDQHPQNQQESISVPLHTYPAVSEGVKRNA</sequence>
<organism evidence="3 4">
    <name type="scientific">Apiospora arundinis</name>
    <dbReference type="NCBI Taxonomy" id="335852"/>
    <lineage>
        <taxon>Eukaryota</taxon>
        <taxon>Fungi</taxon>
        <taxon>Dikarya</taxon>
        <taxon>Ascomycota</taxon>
        <taxon>Pezizomycotina</taxon>
        <taxon>Sordariomycetes</taxon>
        <taxon>Xylariomycetidae</taxon>
        <taxon>Amphisphaeriales</taxon>
        <taxon>Apiosporaceae</taxon>
        <taxon>Apiospora</taxon>
    </lineage>
</organism>
<evidence type="ECO:0000256" key="2">
    <source>
        <dbReference type="SAM" id="Phobius"/>
    </source>
</evidence>
<keyword evidence="2" id="KW-1133">Transmembrane helix</keyword>
<feature type="transmembrane region" description="Helical" evidence="2">
    <location>
        <begin position="6"/>
        <end position="28"/>
    </location>
</feature>
<dbReference type="EMBL" id="JAPCWZ010000005">
    <property type="protein sequence ID" value="KAK8863306.1"/>
    <property type="molecule type" value="Genomic_DNA"/>
</dbReference>
<comment type="caution">
    <text evidence="3">The sequence shown here is derived from an EMBL/GenBank/DDBJ whole genome shotgun (WGS) entry which is preliminary data.</text>
</comment>
<proteinExistence type="predicted"/>
<evidence type="ECO:0000313" key="4">
    <source>
        <dbReference type="Proteomes" id="UP001390339"/>
    </source>
</evidence>
<evidence type="ECO:0000313" key="3">
    <source>
        <dbReference type="EMBL" id="KAK8863306.1"/>
    </source>
</evidence>
<keyword evidence="2" id="KW-0812">Transmembrane</keyword>
<keyword evidence="2" id="KW-0472">Membrane</keyword>
<dbReference type="Proteomes" id="UP001390339">
    <property type="component" value="Unassembled WGS sequence"/>
</dbReference>
<protein>
    <submittedName>
        <fullName evidence="3">Uncharacterized protein</fullName>
    </submittedName>
</protein>
<name>A0ABR2II89_9PEZI</name>
<reference evidence="3 4" key="1">
    <citation type="journal article" date="2024" name="IMA Fungus">
        <title>Apiospora arundinis, a panoply of carbohydrate-active enzymes and secondary metabolites.</title>
        <authorList>
            <person name="Sorensen T."/>
            <person name="Petersen C."/>
            <person name="Muurmann A.T."/>
            <person name="Christiansen J.V."/>
            <person name="Brundto M.L."/>
            <person name="Overgaard C.K."/>
            <person name="Boysen A.T."/>
            <person name="Wollenberg R.D."/>
            <person name="Larsen T.O."/>
            <person name="Sorensen J.L."/>
            <person name="Nielsen K.L."/>
            <person name="Sondergaard T.E."/>
        </authorList>
    </citation>
    <scope>NUCLEOTIDE SEQUENCE [LARGE SCALE GENOMIC DNA]</scope>
    <source>
        <strain evidence="3 4">AAU 773</strain>
    </source>
</reference>